<accession>A0A5J5GL33</accession>
<sequence>MRLILLIVLSSLLALASLPQSVMADDALHVHDCAGCSEDAPGHAPVDGVGTACSKVGHCSAAMVALPPSERIADAPAAERYRLTEPTSVRSFIVPLDLPPPRA</sequence>
<dbReference type="AlphaFoldDB" id="A0A5J5GL33"/>
<proteinExistence type="predicted"/>
<reference evidence="2 3" key="1">
    <citation type="submission" date="2019-09" db="EMBL/GenBank/DDBJ databases">
        <authorList>
            <person name="Park J.-S."/>
            <person name="Choi H.-J."/>
        </authorList>
    </citation>
    <scope>NUCLEOTIDE SEQUENCE [LARGE SCALE GENOMIC DNA]</scope>
    <source>
        <strain evidence="2 3">176SS1-4</strain>
    </source>
</reference>
<evidence type="ECO:0000256" key="1">
    <source>
        <dbReference type="SAM" id="SignalP"/>
    </source>
</evidence>
<dbReference type="EMBL" id="VYQE01000002">
    <property type="protein sequence ID" value="KAA9008850.1"/>
    <property type="molecule type" value="Genomic_DNA"/>
</dbReference>
<feature type="chain" id="PRO_5023926080" description="Secreted protein" evidence="1">
    <location>
        <begin position="25"/>
        <end position="103"/>
    </location>
</feature>
<feature type="signal peptide" evidence="1">
    <location>
        <begin position="1"/>
        <end position="24"/>
    </location>
</feature>
<evidence type="ECO:0000313" key="3">
    <source>
        <dbReference type="Proteomes" id="UP000326554"/>
    </source>
</evidence>
<gene>
    <name evidence="2" type="ORF">F3S47_06185</name>
</gene>
<dbReference type="Proteomes" id="UP000326554">
    <property type="component" value="Unassembled WGS sequence"/>
</dbReference>
<keyword evidence="1" id="KW-0732">Signal</keyword>
<evidence type="ECO:0000313" key="2">
    <source>
        <dbReference type="EMBL" id="KAA9008850.1"/>
    </source>
</evidence>
<organism evidence="2 3">
    <name type="scientific">Histidinibacterium aquaticum</name>
    <dbReference type="NCBI Taxonomy" id="2613962"/>
    <lineage>
        <taxon>Bacteria</taxon>
        <taxon>Pseudomonadati</taxon>
        <taxon>Pseudomonadota</taxon>
        <taxon>Alphaproteobacteria</taxon>
        <taxon>Rhodobacterales</taxon>
        <taxon>Paracoccaceae</taxon>
        <taxon>Histidinibacterium</taxon>
    </lineage>
</organism>
<name>A0A5J5GL33_9RHOB</name>
<evidence type="ECO:0008006" key="4">
    <source>
        <dbReference type="Google" id="ProtNLM"/>
    </source>
</evidence>
<comment type="caution">
    <text evidence="2">The sequence shown here is derived from an EMBL/GenBank/DDBJ whole genome shotgun (WGS) entry which is preliminary data.</text>
</comment>
<protein>
    <recommendedName>
        <fullName evidence="4">Secreted protein</fullName>
    </recommendedName>
</protein>
<dbReference type="RefSeq" id="WP_150444383.1">
    <property type="nucleotide sequence ID" value="NZ_VYQE01000002.1"/>
</dbReference>
<keyword evidence="3" id="KW-1185">Reference proteome</keyword>